<name>A0ABQ8NLH6_PYRGI</name>
<dbReference type="EMBL" id="JABSND010000078">
    <property type="protein sequence ID" value="KAI6298939.1"/>
    <property type="molecule type" value="Genomic_DNA"/>
</dbReference>
<keyword evidence="2" id="KW-1185">Reference proteome</keyword>
<proteinExistence type="predicted"/>
<evidence type="ECO:0000313" key="1">
    <source>
        <dbReference type="EMBL" id="KAI6298939.1"/>
    </source>
</evidence>
<evidence type="ECO:0000313" key="2">
    <source>
        <dbReference type="Proteomes" id="UP001059893"/>
    </source>
</evidence>
<gene>
    <name evidence="1" type="ORF">MCOR33_004998</name>
</gene>
<comment type="caution">
    <text evidence="1">The sequence shown here is derived from an EMBL/GenBank/DDBJ whole genome shotgun (WGS) entry which is preliminary data.</text>
</comment>
<organism evidence="1 2">
    <name type="scientific">Pyricularia grisea</name>
    <name type="common">Crabgrass-specific blast fungus</name>
    <name type="synonym">Magnaporthe grisea</name>
    <dbReference type="NCBI Taxonomy" id="148305"/>
    <lineage>
        <taxon>Eukaryota</taxon>
        <taxon>Fungi</taxon>
        <taxon>Dikarya</taxon>
        <taxon>Ascomycota</taxon>
        <taxon>Pezizomycotina</taxon>
        <taxon>Sordariomycetes</taxon>
        <taxon>Sordariomycetidae</taxon>
        <taxon>Magnaporthales</taxon>
        <taxon>Pyriculariaceae</taxon>
        <taxon>Pyricularia</taxon>
    </lineage>
</organism>
<reference evidence="1" key="1">
    <citation type="submission" date="2021-01" db="EMBL/GenBank/DDBJ databases">
        <title>Deciphering the adaptive evolutionary patterns associated with biogeogrpahic diversity in the finger millet blast pathogen Magnaporthe oryzae in Eastern Africa.</title>
        <authorList>
            <person name="Onyema G."/>
            <person name="Shittu T.A."/>
            <person name="Dodsworth S."/>
            <person name="Devilliers S."/>
            <person name="Muthumeenakshi S."/>
            <person name="Sreenivasaprasad S."/>
        </authorList>
    </citation>
    <scope>NUCLEOTIDE SEQUENCE</scope>
    <source>
        <strain evidence="1">D15/s37</strain>
    </source>
</reference>
<sequence>MQWPAFLSAPCIQRTPALGWSSGAKLQRCPDLAAEKAVRGTLAVTESPKAANRRLFSSRGGLVFNVFLDMLQCPDEDTSRSLAHALNLCAPFGFWLRLPIAQDLVEFLKIKAFCGFLPNVAIWTC</sequence>
<accession>A0ABQ8NLH6</accession>
<dbReference type="Proteomes" id="UP001059893">
    <property type="component" value="Unassembled WGS sequence"/>
</dbReference>
<protein>
    <submittedName>
        <fullName evidence="1">Uncharacterized protein</fullName>
    </submittedName>
</protein>